<feature type="transmembrane region" description="Helical" evidence="8">
    <location>
        <begin position="249"/>
        <end position="273"/>
    </location>
</feature>
<evidence type="ECO:0000256" key="5">
    <source>
        <dbReference type="ARBA" id="ARBA00022840"/>
    </source>
</evidence>
<keyword evidence="6 8" id="KW-1133">Transmembrane helix</keyword>
<organism evidence="11 12">
    <name type="scientific">Candidatus Fimadaptatus faecigallinarum</name>
    <dbReference type="NCBI Taxonomy" id="2840814"/>
    <lineage>
        <taxon>Bacteria</taxon>
        <taxon>Bacillati</taxon>
        <taxon>Bacillota</taxon>
        <taxon>Clostridia</taxon>
        <taxon>Eubacteriales</taxon>
        <taxon>Candidatus Fimadaptatus</taxon>
    </lineage>
</organism>
<proteinExistence type="predicted"/>
<feature type="transmembrane region" description="Helical" evidence="8">
    <location>
        <begin position="28"/>
        <end position="49"/>
    </location>
</feature>
<evidence type="ECO:0000256" key="1">
    <source>
        <dbReference type="ARBA" id="ARBA00004651"/>
    </source>
</evidence>
<evidence type="ECO:0000256" key="6">
    <source>
        <dbReference type="ARBA" id="ARBA00022989"/>
    </source>
</evidence>
<dbReference type="Gene3D" id="1.20.1560.10">
    <property type="entry name" value="ABC transporter type 1, transmembrane domain"/>
    <property type="match status" value="1"/>
</dbReference>
<evidence type="ECO:0000256" key="4">
    <source>
        <dbReference type="ARBA" id="ARBA00022741"/>
    </source>
</evidence>
<dbReference type="CDD" id="cd18540">
    <property type="entry name" value="ABC_6TM_exporter_like"/>
    <property type="match status" value="1"/>
</dbReference>
<comment type="caution">
    <text evidence="11">The sequence shown here is derived from an EMBL/GenBank/DDBJ whole genome shotgun (WGS) entry which is preliminary data.</text>
</comment>
<dbReference type="FunFam" id="3.40.50.300:FF:000287">
    <property type="entry name" value="Multidrug ABC transporter ATP-binding protein"/>
    <property type="match status" value="1"/>
</dbReference>
<evidence type="ECO:0000259" key="10">
    <source>
        <dbReference type="PROSITE" id="PS50929"/>
    </source>
</evidence>
<name>A0A9D1S4G5_9FIRM</name>
<gene>
    <name evidence="11" type="ORF">IAC59_05145</name>
</gene>
<dbReference type="SUPFAM" id="SSF52540">
    <property type="entry name" value="P-loop containing nucleoside triphosphate hydrolases"/>
    <property type="match status" value="1"/>
</dbReference>
<keyword evidence="4" id="KW-0547">Nucleotide-binding</keyword>
<evidence type="ECO:0000313" key="11">
    <source>
        <dbReference type="EMBL" id="HIU46625.1"/>
    </source>
</evidence>
<dbReference type="InterPro" id="IPR011527">
    <property type="entry name" value="ABC1_TM_dom"/>
</dbReference>
<keyword evidence="5 11" id="KW-0067">ATP-binding</keyword>
<sequence>MQFQEEQEYTKRFDAGLWKRLLYYARPFYKYLIGLSLCMMCSAGMDTVFPLMNRYAIDTFVQQGSLDGITGFAVLYVLLVLFQVACIFMFIHFANRTEIGMCHRIRKLAFARLQEQPFSYYDHTPVGYLIARMTNDTQRLGDTVGWTLVDLLWGSCYIVFTAITMFTLDWRLTLAVLAVVPPLAVISLYFQKKILASYRNVRKTNSKITGAFNEGIMGAKTTKTLVREDANFEEFKQLTGTMKYNSIRAAVLSALFMPLVITLGSFATAYVLWKGGYDVFSGTMTIGTLNVFISYSVSIFEPIREIARIFADLQSSQAAAERVITMMETEPDIQDTPEVIAKYGTSFEPKRENWEPIIGDITFDNVSFQYKKGEKVLRNFNLQVRHGQTIALVGETGSGKSTIVNLICRFYEPTEGRILIDGRDYRERSQLWLHANLGYVLQTPHLFTGTIADNIRYGNLDATDEQVRQAARMVGAEEFIMKLEKGYDTDVGEGGNRLSTGEKQLLSFARALVGSPRIFVLDEATSSVDTETEQAIQRAIASALEGRTSFIIAHRLSTIRTADRILVIHNGEVIEEGTHRELIALHGHYYDLYTNQFRNEKEADLLGVKLAEEGV</sequence>
<dbReference type="InterPro" id="IPR003439">
    <property type="entry name" value="ABC_transporter-like_ATP-bd"/>
</dbReference>
<evidence type="ECO:0000259" key="9">
    <source>
        <dbReference type="PROSITE" id="PS50893"/>
    </source>
</evidence>
<dbReference type="PROSITE" id="PS50893">
    <property type="entry name" value="ABC_TRANSPORTER_2"/>
    <property type="match status" value="1"/>
</dbReference>
<dbReference type="PROSITE" id="PS50929">
    <property type="entry name" value="ABC_TM1F"/>
    <property type="match status" value="1"/>
</dbReference>
<feature type="domain" description="ABC transmembrane type-1" evidence="10">
    <location>
        <begin position="33"/>
        <end position="315"/>
    </location>
</feature>
<dbReference type="GO" id="GO:0015421">
    <property type="term" value="F:ABC-type oligopeptide transporter activity"/>
    <property type="evidence" value="ECO:0007669"/>
    <property type="project" value="TreeGrafter"/>
</dbReference>
<accession>A0A9D1S4G5</accession>
<dbReference type="Gene3D" id="3.40.50.300">
    <property type="entry name" value="P-loop containing nucleotide triphosphate hydrolases"/>
    <property type="match status" value="1"/>
</dbReference>
<dbReference type="SMART" id="SM00382">
    <property type="entry name" value="AAA"/>
    <property type="match status" value="1"/>
</dbReference>
<dbReference type="PANTHER" id="PTHR43394:SF1">
    <property type="entry name" value="ATP-BINDING CASSETTE SUB-FAMILY B MEMBER 10, MITOCHONDRIAL"/>
    <property type="match status" value="1"/>
</dbReference>
<evidence type="ECO:0000256" key="7">
    <source>
        <dbReference type="ARBA" id="ARBA00023136"/>
    </source>
</evidence>
<feature type="transmembrane region" description="Helical" evidence="8">
    <location>
        <begin position="69"/>
        <end position="94"/>
    </location>
</feature>
<dbReference type="CDD" id="cd03254">
    <property type="entry name" value="ABCC_Glucan_exporter_like"/>
    <property type="match status" value="1"/>
</dbReference>
<dbReference type="GO" id="GO:0005524">
    <property type="term" value="F:ATP binding"/>
    <property type="evidence" value="ECO:0007669"/>
    <property type="project" value="UniProtKB-KW"/>
</dbReference>
<reference evidence="11" key="1">
    <citation type="submission" date="2020-10" db="EMBL/GenBank/DDBJ databases">
        <authorList>
            <person name="Gilroy R."/>
        </authorList>
    </citation>
    <scope>NUCLEOTIDE SEQUENCE</scope>
    <source>
        <strain evidence="11">ChiSxjej2B14-8506</strain>
    </source>
</reference>
<feature type="transmembrane region" description="Helical" evidence="8">
    <location>
        <begin position="172"/>
        <end position="190"/>
    </location>
</feature>
<reference evidence="11" key="2">
    <citation type="journal article" date="2021" name="PeerJ">
        <title>Extensive microbial diversity within the chicken gut microbiome revealed by metagenomics and culture.</title>
        <authorList>
            <person name="Gilroy R."/>
            <person name="Ravi A."/>
            <person name="Getino M."/>
            <person name="Pursley I."/>
            <person name="Horton D.L."/>
            <person name="Alikhan N.F."/>
            <person name="Baker D."/>
            <person name="Gharbi K."/>
            <person name="Hall N."/>
            <person name="Watson M."/>
            <person name="Adriaenssens E.M."/>
            <person name="Foster-Nyarko E."/>
            <person name="Jarju S."/>
            <person name="Secka A."/>
            <person name="Antonio M."/>
            <person name="Oren A."/>
            <person name="Chaudhuri R.R."/>
            <person name="La Ragione R."/>
            <person name="Hildebrand F."/>
            <person name="Pallen M.J."/>
        </authorList>
    </citation>
    <scope>NUCLEOTIDE SEQUENCE</scope>
    <source>
        <strain evidence="11">ChiSxjej2B14-8506</strain>
    </source>
</reference>
<dbReference type="EMBL" id="DVNK01000034">
    <property type="protein sequence ID" value="HIU46625.1"/>
    <property type="molecule type" value="Genomic_DNA"/>
</dbReference>
<dbReference type="AlphaFoldDB" id="A0A9D1S4G5"/>
<dbReference type="GO" id="GO:0005886">
    <property type="term" value="C:plasma membrane"/>
    <property type="evidence" value="ECO:0007669"/>
    <property type="project" value="UniProtKB-SubCell"/>
</dbReference>
<feature type="domain" description="ABC transporter" evidence="9">
    <location>
        <begin position="361"/>
        <end position="595"/>
    </location>
</feature>
<dbReference type="InterPro" id="IPR003593">
    <property type="entry name" value="AAA+_ATPase"/>
</dbReference>
<evidence type="ECO:0000256" key="2">
    <source>
        <dbReference type="ARBA" id="ARBA00022448"/>
    </source>
</evidence>
<keyword evidence="2" id="KW-0813">Transport</keyword>
<comment type="subcellular location">
    <subcellularLocation>
        <location evidence="1">Cell membrane</location>
        <topology evidence="1">Multi-pass membrane protein</topology>
    </subcellularLocation>
</comment>
<keyword evidence="7 8" id="KW-0472">Membrane</keyword>
<dbReference type="InterPro" id="IPR036640">
    <property type="entry name" value="ABC1_TM_sf"/>
</dbReference>
<dbReference type="SUPFAM" id="SSF90123">
    <property type="entry name" value="ABC transporter transmembrane region"/>
    <property type="match status" value="1"/>
</dbReference>
<feature type="transmembrane region" description="Helical" evidence="8">
    <location>
        <begin position="143"/>
        <end position="166"/>
    </location>
</feature>
<dbReference type="PANTHER" id="PTHR43394">
    <property type="entry name" value="ATP-DEPENDENT PERMEASE MDL1, MITOCHONDRIAL"/>
    <property type="match status" value="1"/>
</dbReference>
<dbReference type="InterPro" id="IPR039421">
    <property type="entry name" value="Type_1_exporter"/>
</dbReference>
<dbReference type="InterPro" id="IPR027417">
    <property type="entry name" value="P-loop_NTPase"/>
</dbReference>
<dbReference type="Pfam" id="PF00005">
    <property type="entry name" value="ABC_tran"/>
    <property type="match status" value="1"/>
</dbReference>
<dbReference type="Pfam" id="PF00664">
    <property type="entry name" value="ABC_membrane"/>
    <property type="match status" value="1"/>
</dbReference>
<dbReference type="GO" id="GO:0016887">
    <property type="term" value="F:ATP hydrolysis activity"/>
    <property type="evidence" value="ECO:0007669"/>
    <property type="project" value="InterPro"/>
</dbReference>
<dbReference type="Proteomes" id="UP000824123">
    <property type="component" value="Unassembled WGS sequence"/>
</dbReference>
<protein>
    <submittedName>
        <fullName evidence="11">ABC transporter ATP-binding protein</fullName>
    </submittedName>
</protein>
<evidence type="ECO:0000256" key="3">
    <source>
        <dbReference type="ARBA" id="ARBA00022692"/>
    </source>
</evidence>
<evidence type="ECO:0000256" key="8">
    <source>
        <dbReference type="SAM" id="Phobius"/>
    </source>
</evidence>
<evidence type="ECO:0000313" key="12">
    <source>
        <dbReference type="Proteomes" id="UP000824123"/>
    </source>
</evidence>
<keyword evidence="3 8" id="KW-0812">Transmembrane</keyword>